<dbReference type="Gene3D" id="2.60.40.10">
    <property type="entry name" value="Immunoglobulins"/>
    <property type="match status" value="1"/>
</dbReference>
<organism evidence="4 5">
    <name type="scientific">Carboxylicivirga linearis</name>
    <dbReference type="NCBI Taxonomy" id="1628157"/>
    <lineage>
        <taxon>Bacteria</taxon>
        <taxon>Pseudomonadati</taxon>
        <taxon>Bacteroidota</taxon>
        <taxon>Bacteroidia</taxon>
        <taxon>Marinilabiliales</taxon>
        <taxon>Marinilabiliaceae</taxon>
        <taxon>Carboxylicivirga</taxon>
    </lineage>
</organism>
<dbReference type="EMBL" id="JAGUCO010000011">
    <property type="protein sequence ID" value="MBS2099463.1"/>
    <property type="molecule type" value="Genomic_DNA"/>
</dbReference>
<comment type="caution">
    <text evidence="4">The sequence shown here is derived from an EMBL/GenBank/DDBJ whole genome shotgun (WGS) entry which is preliminary data.</text>
</comment>
<dbReference type="InterPro" id="IPR032285">
    <property type="entry name" value="Metallophos_N"/>
</dbReference>
<gene>
    <name evidence="4" type="ORF">KEM10_14300</name>
</gene>
<keyword evidence="1" id="KW-0732">Signal</keyword>
<dbReference type="InterPro" id="IPR029052">
    <property type="entry name" value="Metallo-depent_PP-like"/>
</dbReference>
<protein>
    <submittedName>
        <fullName evidence="4">Calcineurin-like phosphoesterase family protein</fullName>
    </submittedName>
</protein>
<feature type="domain" description="Calcineurin-like phosphoesterase N-terminal" evidence="3">
    <location>
        <begin position="50"/>
        <end position="115"/>
    </location>
</feature>
<accession>A0ABS5JXB5</accession>
<sequence>MKYLILTLSFLFAVFSSKAIIGDEAIRLNGSNDEYQKAKGYVFHDENKNGVIDKNEKGIEGVLISNGVDIVKTNKKGKYEISVSNDAVIFIIKPDGWMTPLNQQNLPQFYYLYKPSGSPSDYKYAGIKPTGDLPYQINFPLYKVDSSDEFKLLVFGDTQPYSIEQIDFLAEDIITELVDNDEALFGITMGDIVGDDLSLFTPLNQAVAQIGIPWYNVTGNHDVNYMSPDDMQSNDTYKSIYGPSTYAFIYGKVHFIVLDDILHHEEAGSTKYEGGLRNDQLQFVENYLNTVPKDEIVVLNMHIPLAIDDSSFRKDDQKKLFDLLKDFPNTLSLSAHTHMQENRFFHKENTDWQQAVPHHHFNVGTSCGSWWCGLRNETDIPHTMMRDGTPNGYAFISFNGADYKIDWKVAGSSKDHQMNIHVPRGILAGSSDTTLLTVNFFNGCENSKLQYRIKGQTDWKEMTKVVKFDPYYEKIAQRWKNFKKIKLDEVWLADSTLTVQDFPGMPLMGPAKSTHIWEANIGSDFPVGRYMIEVKAEDRYGRTFTAFHTMRVAE</sequence>
<evidence type="ECO:0000313" key="5">
    <source>
        <dbReference type="Proteomes" id="UP000708576"/>
    </source>
</evidence>
<dbReference type="InterPro" id="IPR032288">
    <property type="entry name" value="Metallophos_C"/>
</dbReference>
<evidence type="ECO:0000256" key="1">
    <source>
        <dbReference type="SAM" id="SignalP"/>
    </source>
</evidence>
<keyword evidence="5" id="KW-1185">Reference proteome</keyword>
<feature type="signal peptide" evidence="1">
    <location>
        <begin position="1"/>
        <end position="19"/>
    </location>
</feature>
<name>A0ABS5JXB5_9BACT</name>
<evidence type="ECO:0000259" key="2">
    <source>
        <dbReference type="Pfam" id="PF16370"/>
    </source>
</evidence>
<dbReference type="InterPro" id="IPR013783">
    <property type="entry name" value="Ig-like_fold"/>
</dbReference>
<feature type="chain" id="PRO_5045875512" evidence="1">
    <location>
        <begin position="20"/>
        <end position="554"/>
    </location>
</feature>
<evidence type="ECO:0000259" key="3">
    <source>
        <dbReference type="Pfam" id="PF16371"/>
    </source>
</evidence>
<proteinExistence type="predicted"/>
<reference evidence="4 5" key="1">
    <citation type="journal article" date="2015" name="Int. J. Syst. Evol. Microbiol.">
        <title>Carboxylicivirga linearis sp. nov., isolated from a sea cucumber culture pond.</title>
        <authorList>
            <person name="Wang F.Q."/>
            <person name="Zhou Y.X."/>
            <person name="Lin X.Z."/>
            <person name="Chen G.J."/>
            <person name="Du Z.J."/>
        </authorList>
    </citation>
    <scope>NUCLEOTIDE SEQUENCE [LARGE SCALE GENOMIC DNA]</scope>
    <source>
        <strain evidence="4 5">FB218</strain>
    </source>
</reference>
<dbReference type="Pfam" id="PF16370">
    <property type="entry name" value="MetallophosC"/>
    <property type="match status" value="1"/>
</dbReference>
<evidence type="ECO:0000313" key="4">
    <source>
        <dbReference type="EMBL" id="MBS2099463.1"/>
    </source>
</evidence>
<feature type="domain" description="Calcineurin-like phosphoesterase C-terminal" evidence="2">
    <location>
        <begin position="361"/>
        <end position="544"/>
    </location>
</feature>
<dbReference type="Gene3D" id="3.60.21.10">
    <property type="match status" value="1"/>
</dbReference>
<dbReference type="PANTHER" id="PTHR43143:SF6">
    <property type="entry name" value="BLL3016 PROTEIN"/>
    <property type="match status" value="1"/>
</dbReference>
<dbReference type="RefSeq" id="WP_212216705.1">
    <property type="nucleotide sequence ID" value="NZ_JAGUCO010000011.1"/>
</dbReference>
<dbReference type="InterPro" id="IPR051918">
    <property type="entry name" value="STPP_CPPED1"/>
</dbReference>
<dbReference type="PANTHER" id="PTHR43143">
    <property type="entry name" value="METALLOPHOSPHOESTERASE, CALCINEURIN SUPERFAMILY"/>
    <property type="match status" value="1"/>
</dbReference>
<dbReference type="Pfam" id="PF16371">
    <property type="entry name" value="MetallophosN"/>
    <property type="match status" value="1"/>
</dbReference>
<dbReference type="SUPFAM" id="SSF56300">
    <property type="entry name" value="Metallo-dependent phosphatases"/>
    <property type="match status" value="1"/>
</dbReference>
<dbReference type="Proteomes" id="UP000708576">
    <property type="component" value="Unassembled WGS sequence"/>
</dbReference>